<organism evidence="3 4">
    <name type="scientific">Fusarium gaditjirri</name>
    <dbReference type="NCBI Taxonomy" id="282569"/>
    <lineage>
        <taxon>Eukaryota</taxon>
        <taxon>Fungi</taxon>
        <taxon>Dikarya</taxon>
        <taxon>Ascomycota</taxon>
        <taxon>Pezizomycotina</taxon>
        <taxon>Sordariomycetes</taxon>
        <taxon>Hypocreomycetidae</taxon>
        <taxon>Hypocreales</taxon>
        <taxon>Nectriaceae</taxon>
        <taxon>Fusarium</taxon>
        <taxon>Fusarium nisikadoi species complex</taxon>
    </lineage>
</organism>
<proteinExistence type="predicted"/>
<feature type="compositionally biased region" description="Polar residues" evidence="1">
    <location>
        <begin position="80"/>
        <end position="95"/>
    </location>
</feature>
<evidence type="ECO:0000313" key="4">
    <source>
        <dbReference type="Proteomes" id="UP000604273"/>
    </source>
</evidence>
<protein>
    <submittedName>
        <fullName evidence="3">Uncharacterized protein</fullName>
    </submittedName>
</protein>
<reference evidence="3" key="2">
    <citation type="submission" date="2020-05" db="EMBL/GenBank/DDBJ databases">
        <authorList>
            <person name="Kim H.-S."/>
            <person name="Proctor R.H."/>
            <person name="Brown D.W."/>
        </authorList>
    </citation>
    <scope>NUCLEOTIDE SEQUENCE</scope>
    <source>
        <strain evidence="3">NRRL 45417</strain>
    </source>
</reference>
<gene>
    <name evidence="3" type="ORF">FGADI_6594</name>
</gene>
<evidence type="ECO:0000313" key="3">
    <source>
        <dbReference type="EMBL" id="KAF4952704.1"/>
    </source>
</evidence>
<evidence type="ECO:0000256" key="1">
    <source>
        <dbReference type="SAM" id="MobiDB-lite"/>
    </source>
</evidence>
<keyword evidence="2" id="KW-0472">Membrane</keyword>
<sequence>MDFSDGVLTMCLLTFSSTICVLGLILCIVFVLIQRQREEQLLDDIYNAVCSAIEASDDAENCNCVDCEEVQGPRNDWVPNYSSIGSSKQSATAAQPSTGETETAAATAGTTMSPPGTPPMAW</sequence>
<dbReference type="Proteomes" id="UP000604273">
    <property type="component" value="Unassembled WGS sequence"/>
</dbReference>
<feature type="transmembrane region" description="Helical" evidence="2">
    <location>
        <begin position="6"/>
        <end position="33"/>
    </location>
</feature>
<name>A0A8H4T7H2_9HYPO</name>
<dbReference type="OrthoDB" id="5092126at2759"/>
<dbReference type="EMBL" id="JABFAI010000152">
    <property type="protein sequence ID" value="KAF4952704.1"/>
    <property type="molecule type" value="Genomic_DNA"/>
</dbReference>
<feature type="region of interest" description="Disordered" evidence="1">
    <location>
        <begin position="72"/>
        <end position="122"/>
    </location>
</feature>
<accession>A0A8H4T7H2</accession>
<reference evidence="3" key="1">
    <citation type="journal article" date="2020" name="BMC Genomics">
        <title>Correction to: Identification and distribution of gene clusters required for synthesis of sphingolipid metabolism inhibitors in diverse species of the filamentous fungus Fusarium.</title>
        <authorList>
            <person name="Kim H.S."/>
            <person name="Lohmar J.M."/>
            <person name="Busman M."/>
            <person name="Brown D.W."/>
            <person name="Naumann T.A."/>
            <person name="Divon H.H."/>
            <person name="Lysoe E."/>
            <person name="Uhlig S."/>
            <person name="Proctor R.H."/>
        </authorList>
    </citation>
    <scope>NUCLEOTIDE SEQUENCE</scope>
    <source>
        <strain evidence="3">NRRL 45417</strain>
    </source>
</reference>
<feature type="compositionally biased region" description="Low complexity" evidence="1">
    <location>
        <begin position="96"/>
        <end position="114"/>
    </location>
</feature>
<comment type="caution">
    <text evidence="3">The sequence shown here is derived from an EMBL/GenBank/DDBJ whole genome shotgun (WGS) entry which is preliminary data.</text>
</comment>
<keyword evidence="4" id="KW-1185">Reference proteome</keyword>
<evidence type="ECO:0000256" key="2">
    <source>
        <dbReference type="SAM" id="Phobius"/>
    </source>
</evidence>
<dbReference type="AlphaFoldDB" id="A0A8H4T7H2"/>
<keyword evidence="2" id="KW-1133">Transmembrane helix</keyword>
<keyword evidence="2" id="KW-0812">Transmembrane</keyword>